<dbReference type="Pfam" id="PF07995">
    <property type="entry name" value="GSDH"/>
    <property type="match status" value="1"/>
</dbReference>
<dbReference type="RefSeq" id="WP_049725927.1">
    <property type="nucleotide sequence ID" value="NZ_CP012154.1"/>
</dbReference>
<dbReference type="InterPro" id="IPR012938">
    <property type="entry name" value="Glc/Sorbosone_DH"/>
</dbReference>
<keyword evidence="4" id="KW-1185">Reference proteome</keyword>
<protein>
    <submittedName>
        <fullName evidence="3">PQQ-dependent oxidoreductase, gdhB family</fullName>
    </submittedName>
</protein>
<gene>
    <name evidence="3" type="ORF">WM2015_1993</name>
</gene>
<dbReference type="EMBL" id="CP012154">
    <property type="protein sequence ID" value="AKS42359.1"/>
    <property type="molecule type" value="Genomic_DNA"/>
</dbReference>
<feature type="signal peptide" evidence="2">
    <location>
        <begin position="1"/>
        <end position="15"/>
    </location>
</feature>
<dbReference type="KEGG" id="wma:WM2015_1993"/>
<name>A0A0K0XXD5_9GAMM</name>
<dbReference type="PROSITE" id="PS51257">
    <property type="entry name" value="PROKAR_LIPOPROTEIN"/>
    <property type="match status" value="1"/>
</dbReference>
<organism evidence="3 4">
    <name type="scientific">Wenzhouxiangella marina</name>
    <dbReference type="NCBI Taxonomy" id="1579979"/>
    <lineage>
        <taxon>Bacteria</taxon>
        <taxon>Pseudomonadati</taxon>
        <taxon>Pseudomonadota</taxon>
        <taxon>Gammaproteobacteria</taxon>
        <taxon>Chromatiales</taxon>
        <taxon>Wenzhouxiangellaceae</taxon>
        <taxon>Wenzhouxiangella</taxon>
    </lineage>
</organism>
<feature type="region of interest" description="Disordered" evidence="1">
    <location>
        <begin position="20"/>
        <end position="77"/>
    </location>
</feature>
<keyword evidence="2" id="KW-0732">Signal</keyword>
<dbReference type="InterPro" id="IPR011041">
    <property type="entry name" value="Quinoprot_gluc/sorb_DH_b-prop"/>
</dbReference>
<dbReference type="PANTHER" id="PTHR19328:SF75">
    <property type="entry name" value="ALDOSE SUGAR DEHYDROGENASE YLII"/>
    <property type="match status" value="1"/>
</dbReference>
<evidence type="ECO:0000313" key="3">
    <source>
        <dbReference type="EMBL" id="AKS42359.1"/>
    </source>
</evidence>
<feature type="compositionally biased region" description="Low complexity" evidence="1">
    <location>
        <begin position="39"/>
        <end position="69"/>
    </location>
</feature>
<dbReference type="InterPro" id="IPR011042">
    <property type="entry name" value="6-blade_b-propeller_TolB-like"/>
</dbReference>
<dbReference type="AlphaFoldDB" id="A0A0K0XXD5"/>
<dbReference type="PANTHER" id="PTHR19328">
    <property type="entry name" value="HEDGEHOG-INTERACTING PROTEIN"/>
    <property type="match status" value="1"/>
</dbReference>
<sequence length="443" mass="47519">MKALFILILSSVLMACGQASESGETPVTPAASPEPAATGAQAATPESAPAQQAQPEPEPAAAAAAPTGPEESRDPNAPQFEAAFEGQTRAPRPATTEDWTREVLVDRLDHPWALAFLPDGSLLVTERPGPLRHVTLDGAVSEPIANVPEVHAHAQGGLLDVAVAPDFEQSRTIYLSFAQPDGEASRTAVARARLSEDASALEDVEVIFHQDPSWSSRGHFGSRIVFRPDGTLFVTLGDRMNPEIRTEAQNPMNHIGAVVRINADGSVPADNPFADGENGAPEVWSYGHRNIQAAALRPGTDQLWTIEHGPRGGDELNNPQPGLNYGWPTIGYGIEYRGDEIGEGITQMEGMEQPVYYWDPVVAPSGLIFYTGDAFPAWVGDAFVGGLATRRLSRLVFDGDRVVGEEWLNIGERVRDVAQGPDGAIYLVTDEDNGKLMRIVPAE</sequence>
<dbReference type="PATRIC" id="fig|1579979.3.peg.2038"/>
<accession>A0A0K0XXD5</accession>
<reference evidence="3 4" key="1">
    <citation type="submission" date="2015-07" db="EMBL/GenBank/DDBJ databases">
        <authorList>
            <person name="Noorani M."/>
        </authorList>
    </citation>
    <scope>NUCLEOTIDE SEQUENCE [LARGE SCALE GENOMIC DNA]</scope>
    <source>
        <strain evidence="3 4">KCTC 42284</strain>
    </source>
</reference>
<dbReference type="Proteomes" id="UP000066624">
    <property type="component" value="Chromosome"/>
</dbReference>
<evidence type="ECO:0000313" key="4">
    <source>
        <dbReference type="Proteomes" id="UP000066624"/>
    </source>
</evidence>
<evidence type="ECO:0000256" key="1">
    <source>
        <dbReference type="SAM" id="MobiDB-lite"/>
    </source>
</evidence>
<dbReference type="STRING" id="1579979.WM2015_1993"/>
<dbReference type="Gene3D" id="2.120.10.30">
    <property type="entry name" value="TolB, C-terminal domain"/>
    <property type="match status" value="1"/>
</dbReference>
<feature type="chain" id="PRO_5044259769" evidence="2">
    <location>
        <begin position="16"/>
        <end position="443"/>
    </location>
</feature>
<evidence type="ECO:0000256" key="2">
    <source>
        <dbReference type="SAM" id="SignalP"/>
    </source>
</evidence>
<dbReference type="SUPFAM" id="SSF50952">
    <property type="entry name" value="Soluble quinoprotein glucose dehydrogenase"/>
    <property type="match status" value="1"/>
</dbReference>
<proteinExistence type="predicted"/>